<dbReference type="InterPro" id="IPR051634">
    <property type="entry name" value="Extended_Synaptotagmin"/>
</dbReference>
<organism evidence="3 4">
    <name type="scientific">Prorocentrum cordatum</name>
    <dbReference type="NCBI Taxonomy" id="2364126"/>
    <lineage>
        <taxon>Eukaryota</taxon>
        <taxon>Sar</taxon>
        <taxon>Alveolata</taxon>
        <taxon>Dinophyceae</taxon>
        <taxon>Prorocentrales</taxon>
        <taxon>Prorocentraceae</taxon>
        <taxon>Prorocentrum</taxon>
    </lineage>
</organism>
<feature type="region of interest" description="Disordered" evidence="1">
    <location>
        <begin position="120"/>
        <end position="197"/>
    </location>
</feature>
<dbReference type="EMBL" id="CAUYUJ010000515">
    <property type="protein sequence ID" value="CAK0791016.1"/>
    <property type="molecule type" value="Genomic_DNA"/>
</dbReference>
<feature type="region of interest" description="Disordered" evidence="1">
    <location>
        <begin position="833"/>
        <end position="860"/>
    </location>
</feature>
<name>A0ABN9PDR0_9DINO</name>
<comment type="caution">
    <text evidence="3">The sequence shown here is derived from an EMBL/GenBank/DDBJ whole genome shotgun (WGS) entry which is preliminary data.</text>
</comment>
<feature type="compositionally biased region" description="Low complexity" evidence="1">
    <location>
        <begin position="1481"/>
        <end position="1490"/>
    </location>
</feature>
<sequence length="1529" mass="161851">MARRPTRCSPSSAPAACFEAFGARGRRRWEEERSRDREELAEAQRAREAMERERDGARQELRALREHDEESREELRRAQEALRSIHAEREARQQESLEEIRSLERERDEWKRVAERELSHPRCLPSCGPPGCLPGSWWPRRGRDARPARLEHRRQSSNGSDPAASPEGLRRVLARRRSTRHVRQGSNTSDVAPREHLGRAAVPEGPAAGSSAELLNSLVATEWKFVSRWFGQRMKDSVEPLLHELVNNWIREKAIGTITPGVTVTIGNHCSLGSEPLRITDVQTKTYTEKLTDQSGEDIENMQIIGLLDFHSSKANVDISFKSGVELGKVVVTDLKVTGEVVVELVKLSHAPPWFSGVRIFFPNPPQVDLDVRSQLLQTPVPLSFLKPMITTAISDKVISRFAVLPNRFCIALGGDRIDEFHLQHPVPQGVLRVAVLRAKDLRSCRGPSSSWWPFARSQGAAPTADPYATLSVGAFWAQTPKRQNTLNPEWDDAQEVFDLIVTDLEKQSLRIEVLDGDSGLFMGRAEASLEQLTTEGSDRQELKLHPEAGRSSMMAQARGSISVRTQWRRFAQQHEIQPNPIHQDENSSWGLGSRTSPKFLLVADLLSASGLPPADDGTDHWVTVAVSNCGGSGATFLPRSSYPAGESPSAQAHTAVQHGVEMLGKLGLPPDAMCQGDLRNLWRRRVPLEEAAAEQERRGKLLTDVVWNYPFWMLLDRAWGARVKVSVWRPMKGKTRSEEGSASRLVGSFERELVLADFGRHFWVDLKCPLAKDGMGVTDQMVAQIKLRLRVCPLLSSSESSVAQKRVRILDHMAQFASSMCTQSVCMQGAAPQGAAPQAQQDPEPVPFGDEAAEPTRDESAWALPPQTAAPAGGWLPAALLGRLWGAGGAREAQGDAAFGGEAVAPGADGGSSAAAVEDSAPGPEQPDPVGAQAPAGRAPGWWPPWGFRAAPAAAAAPPADAAAPGPGLCLEPGGGGGGAPAEGDEAPLLDASSAPVSPLVPADAGPGGVPAEGSGPAAAGPASGAPGGEVEEPAATSGGGAPQDQGAGQSPSRFAAVLQWPLAWWGRRAPGAGEAALASPGGSVPPPFPHLPMEDVEDASCSDTPQSMWCRSASEMTVGRQSTFDWATPKPPNHSRFGSAEEELQLPVFTGGLSESTPALGGVAVSAPQAPASLQAVPASTRPAGPGLWARLASSWAGQAAPAVPPPAEAATPLPKEAPRAQWPSSRSTDAADSAASVERFGTDSSVWDVTREALAGASAAFQSPLPEGSRAEERGAQGHAPAMPTTLSQESPNDARVGLESPTLEDPLAARRGALDHGSSSHSVALAPLPEDSPVTGRELPEHAPESPRASEQEPLGDAAAPWVPDALLAEGPEDPQRGPASSWVRGRSGDHDPIVRWDTAKELPEGSEELPSPAAAAEDARGAHPPAAPADDLERQAPAAAQEPPSPTAAVGGPVAAPADERLQAPAAAWPGPPPEQEAAAPTTAGGDTQGTPRATPAGEPELQAPAAAHAGPPGATSPASEELW</sequence>
<protein>
    <recommendedName>
        <fullName evidence="2">C2 domain-containing protein</fullName>
    </recommendedName>
</protein>
<dbReference type="EMBL" id="CAUYUJ010000515">
    <property type="protein sequence ID" value="CAK0791017.1"/>
    <property type="molecule type" value="Genomic_DNA"/>
</dbReference>
<feature type="region of interest" description="Disordered" evidence="1">
    <location>
        <begin position="901"/>
        <end position="946"/>
    </location>
</feature>
<feature type="compositionally biased region" description="Low complexity" evidence="1">
    <location>
        <begin position="833"/>
        <end position="842"/>
    </location>
</feature>
<feature type="compositionally biased region" description="Basic and acidic residues" evidence="1">
    <location>
        <begin position="1342"/>
        <end position="1355"/>
    </location>
</feature>
<reference evidence="3" key="1">
    <citation type="submission" date="2023-10" db="EMBL/GenBank/DDBJ databases">
        <authorList>
            <person name="Chen Y."/>
            <person name="Shah S."/>
            <person name="Dougan E. K."/>
            <person name="Thang M."/>
            <person name="Chan C."/>
        </authorList>
    </citation>
    <scope>NUCLEOTIDE SEQUENCE [LARGE SCALE GENOMIC DNA]</scope>
</reference>
<gene>
    <name evidence="3" type="ORF">PCOR1329_LOCUS2083</name>
</gene>
<feature type="compositionally biased region" description="Low complexity" evidence="1">
    <location>
        <begin position="932"/>
        <end position="946"/>
    </location>
</feature>
<feature type="region of interest" description="Disordered" evidence="1">
    <location>
        <begin position="32"/>
        <end position="78"/>
    </location>
</feature>
<evidence type="ECO:0000259" key="2">
    <source>
        <dbReference type="PROSITE" id="PS50004"/>
    </source>
</evidence>
<evidence type="ECO:0000256" key="1">
    <source>
        <dbReference type="SAM" id="MobiDB-lite"/>
    </source>
</evidence>
<keyword evidence="4" id="KW-1185">Reference proteome</keyword>
<feature type="compositionally biased region" description="Basic and acidic residues" evidence="1">
    <location>
        <begin position="1391"/>
        <end position="1408"/>
    </location>
</feature>
<feature type="compositionally biased region" description="Low complexity" evidence="1">
    <location>
        <begin position="1013"/>
        <end position="1026"/>
    </location>
</feature>
<proteinExistence type="predicted"/>
<dbReference type="SMART" id="SM00239">
    <property type="entry name" value="C2"/>
    <property type="match status" value="1"/>
</dbReference>
<dbReference type="Proteomes" id="UP001189429">
    <property type="component" value="Unassembled WGS sequence"/>
</dbReference>
<dbReference type="InterPro" id="IPR035892">
    <property type="entry name" value="C2_domain_sf"/>
</dbReference>
<feature type="compositionally biased region" description="Low complexity" evidence="1">
    <location>
        <begin position="904"/>
        <end position="922"/>
    </location>
</feature>
<dbReference type="Gene3D" id="2.60.40.150">
    <property type="entry name" value="C2 domain"/>
    <property type="match status" value="1"/>
</dbReference>
<dbReference type="PANTHER" id="PTHR45761">
    <property type="entry name" value="EXTENDED SYNAPTOTAGMIN-LIKE PROTEIN 2, ISOFORM C"/>
    <property type="match status" value="1"/>
</dbReference>
<feature type="region of interest" description="Disordered" evidence="1">
    <location>
        <begin position="959"/>
        <end position="1054"/>
    </location>
</feature>
<dbReference type="Pfam" id="PF00168">
    <property type="entry name" value="C2"/>
    <property type="match status" value="1"/>
</dbReference>
<feature type="region of interest" description="Disordered" evidence="1">
    <location>
        <begin position="1199"/>
        <end position="1247"/>
    </location>
</feature>
<dbReference type="PROSITE" id="PS50004">
    <property type="entry name" value="C2"/>
    <property type="match status" value="1"/>
</dbReference>
<feature type="compositionally biased region" description="Low complexity" evidence="1">
    <location>
        <begin position="1441"/>
        <end position="1474"/>
    </location>
</feature>
<feature type="region of interest" description="Disordered" evidence="1">
    <location>
        <begin position="1261"/>
        <end position="1529"/>
    </location>
</feature>
<dbReference type="InterPro" id="IPR000008">
    <property type="entry name" value="C2_dom"/>
</dbReference>
<feature type="domain" description="C2" evidence="2">
    <location>
        <begin position="412"/>
        <end position="553"/>
    </location>
</feature>
<accession>A0ABN9PDR0</accession>
<feature type="compositionally biased region" description="Basic residues" evidence="1">
    <location>
        <begin position="172"/>
        <end position="183"/>
    </location>
</feature>
<feature type="compositionally biased region" description="Low complexity" evidence="1">
    <location>
        <begin position="959"/>
        <end position="973"/>
    </location>
</feature>
<dbReference type="SUPFAM" id="SSF49562">
    <property type="entry name" value="C2 domain (Calcium/lipid-binding domain, CaLB)"/>
    <property type="match status" value="1"/>
</dbReference>
<dbReference type="PANTHER" id="PTHR45761:SF1">
    <property type="entry name" value="EXTENDED SYNAPTOTAGMIN-LIKE PROTEIN 2, ISOFORM C"/>
    <property type="match status" value="1"/>
</dbReference>
<evidence type="ECO:0000313" key="3">
    <source>
        <dbReference type="EMBL" id="CAK0791017.1"/>
    </source>
</evidence>
<feature type="compositionally biased region" description="Low complexity" evidence="1">
    <location>
        <begin position="1227"/>
        <end position="1239"/>
    </location>
</feature>
<evidence type="ECO:0000313" key="4">
    <source>
        <dbReference type="Proteomes" id="UP001189429"/>
    </source>
</evidence>
<feature type="compositionally biased region" description="Low complexity" evidence="1">
    <location>
        <begin position="1044"/>
        <end position="1053"/>
    </location>
</feature>
<feature type="compositionally biased region" description="Basic and acidic residues" evidence="1">
    <location>
        <begin position="141"/>
        <end position="154"/>
    </location>
</feature>
<feature type="compositionally biased region" description="Low complexity" evidence="1">
    <location>
        <begin position="1509"/>
        <end position="1529"/>
    </location>
</feature>